<evidence type="ECO:0000313" key="3">
    <source>
        <dbReference type="EMBL" id="EWM27659.1"/>
    </source>
</evidence>
<dbReference type="OrthoDB" id="415023at2759"/>
<reference evidence="3 4" key="1">
    <citation type="journal article" date="2014" name="Mol. Plant">
        <title>Chromosome Scale Genome Assembly and Transcriptome Profiling of Nannochloropsis gaditana in Nitrogen Depletion.</title>
        <authorList>
            <person name="Corteggiani Carpinelli E."/>
            <person name="Telatin A."/>
            <person name="Vitulo N."/>
            <person name="Forcato C."/>
            <person name="D'Angelo M."/>
            <person name="Schiavon R."/>
            <person name="Vezzi A."/>
            <person name="Giacometti G.M."/>
            <person name="Morosinotto T."/>
            <person name="Valle G."/>
        </authorList>
    </citation>
    <scope>NUCLEOTIDE SEQUENCE [LARGE SCALE GENOMIC DNA]</scope>
    <source>
        <strain evidence="3 4">B-31</strain>
    </source>
</reference>
<accession>W7U4L0</accession>
<dbReference type="EMBL" id="AZIL01000427">
    <property type="protein sequence ID" value="EWM27659.1"/>
    <property type="molecule type" value="Genomic_DNA"/>
</dbReference>
<dbReference type="PANTHER" id="PTHR12419:SF7">
    <property type="entry name" value="OTU DOMAIN-CONTAINING PROTEIN 3"/>
    <property type="match status" value="1"/>
</dbReference>
<sequence length="345" mass="39429">MGKRGPGLVRRKGNMGSHSRKDEYITAPEGRWNGGKQQKQKGKRFDKDEEQRFMQHVEDLGARILTMDSDGNCLFRALADQLRGRPEDHGEIRQHVIDFIEAHETDFAPFVEDDEKFSDYVHRMRNEGEWGGQQEICAASRCFHVNVVIHQLDCPRFEILFKASAPTIHLSFHGASHYNSIRAWDDPCRMGDPAKPFLALTALPLSTSKTSTLTSFSSSPSLAPHRREGKSIPGAEIKERGDEDDELRRKTRKEMADISDESDGSIDRDEPRATEEKVLKRGGQCPCRSGKKWRKCCRKVERQRQRHIHHMNGYNAMRHEQVHEEHVKNGIGEEKLAVRLAAISL</sequence>
<dbReference type="GO" id="GO:0016579">
    <property type="term" value="P:protein deubiquitination"/>
    <property type="evidence" value="ECO:0007669"/>
    <property type="project" value="TreeGrafter"/>
</dbReference>
<dbReference type="AlphaFoldDB" id="W7U4L0"/>
<feature type="compositionally biased region" description="Basic residues" evidence="1">
    <location>
        <begin position="1"/>
        <end position="13"/>
    </location>
</feature>
<feature type="compositionally biased region" description="Basic and acidic residues" evidence="1">
    <location>
        <begin position="225"/>
        <end position="241"/>
    </location>
</feature>
<dbReference type="CDD" id="cd22771">
    <property type="entry name" value="OTU_plant_OTU7-like"/>
    <property type="match status" value="1"/>
</dbReference>
<proteinExistence type="predicted"/>
<protein>
    <submittedName>
        <fullName evidence="3">SEC-C motif-containing protein</fullName>
    </submittedName>
</protein>
<dbReference type="Gene3D" id="3.90.70.80">
    <property type="match status" value="1"/>
</dbReference>
<dbReference type="InterPro" id="IPR003323">
    <property type="entry name" value="OTU_dom"/>
</dbReference>
<dbReference type="InterPro" id="IPR050704">
    <property type="entry name" value="Peptidase_C85-like"/>
</dbReference>
<dbReference type="PROSITE" id="PS50802">
    <property type="entry name" value="OTU"/>
    <property type="match status" value="1"/>
</dbReference>
<feature type="region of interest" description="Disordered" evidence="1">
    <location>
        <begin position="1"/>
        <end position="48"/>
    </location>
</feature>
<feature type="region of interest" description="Disordered" evidence="1">
    <location>
        <begin position="210"/>
        <end position="284"/>
    </location>
</feature>
<dbReference type="Pfam" id="PF02338">
    <property type="entry name" value="OTU"/>
    <property type="match status" value="1"/>
</dbReference>
<dbReference type="PANTHER" id="PTHR12419">
    <property type="entry name" value="OTU DOMAIN CONTAINING PROTEIN"/>
    <property type="match status" value="1"/>
</dbReference>
<feature type="compositionally biased region" description="Basic and acidic residues" evidence="1">
    <location>
        <begin position="265"/>
        <end position="279"/>
    </location>
</feature>
<evidence type="ECO:0000259" key="2">
    <source>
        <dbReference type="PROSITE" id="PS50802"/>
    </source>
</evidence>
<dbReference type="GO" id="GO:0004843">
    <property type="term" value="F:cysteine-type deubiquitinase activity"/>
    <property type="evidence" value="ECO:0007669"/>
    <property type="project" value="TreeGrafter"/>
</dbReference>
<comment type="caution">
    <text evidence="3">The sequence shown here is derived from an EMBL/GenBank/DDBJ whole genome shotgun (WGS) entry which is preliminary data.</text>
</comment>
<evidence type="ECO:0000313" key="4">
    <source>
        <dbReference type="Proteomes" id="UP000019335"/>
    </source>
</evidence>
<gene>
    <name evidence="3" type="ORF">Naga_100059g4</name>
</gene>
<feature type="compositionally biased region" description="Low complexity" evidence="1">
    <location>
        <begin position="210"/>
        <end position="223"/>
    </location>
</feature>
<dbReference type="Proteomes" id="UP000019335">
    <property type="component" value="Chromosome 6"/>
</dbReference>
<feature type="domain" description="OTU" evidence="2">
    <location>
        <begin position="62"/>
        <end position="184"/>
    </location>
</feature>
<organism evidence="3 4">
    <name type="scientific">Nannochloropsis gaditana</name>
    <dbReference type="NCBI Taxonomy" id="72520"/>
    <lineage>
        <taxon>Eukaryota</taxon>
        <taxon>Sar</taxon>
        <taxon>Stramenopiles</taxon>
        <taxon>Ochrophyta</taxon>
        <taxon>Eustigmatophyceae</taxon>
        <taxon>Eustigmatales</taxon>
        <taxon>Monodopsidaceae</taxon>
        <taxon>Nannochloropsis</taxon>
    </lineage>
</organism>
<dbReference type="Gene3D" id="3.10.450.50">
    <property type="match status" value="1"/>
</dbReference>
<dbReference type="SUPFAM" id="SSF54001">
    <property type="entry name" value="Cysteine proteinases"/>
    <property type="match status" value="1"/>
</dbReference>
<name>W7U4L0_9STRA</name>
<dbReference type="InterPro" id="IPR038765">
    <property type="entry name" value="Papain-like_cys_pep_sf"/>
</dbReference>
<evidence type="ECO:0000256" key="1">
    <source>
        <dbReference type="SAM" id="MobiDB-lite"/>
    </source>
</evidence>
<keyword evidence="4" id="KW-1185">Reference proteome</keyword>